<feature type="region of interest" description="Disordered" evidence="1">
    <location>
        <begin position="132"/>
        <end position="169"/>
    </location>
</feature>
<evidence type="ECO:0000313" key="2">
    <source>
        <dbReference type="EMBL" id="PFH61876.1"/>
    </source>
</evidence>
<dbReference type="Proteomes" id="UP000037136">
    <property type="component" value="Unassembled WGS sequence"/>
</dbReference>
<comment type="caution">
    <text evidence="2">The sequence shown here is derived from an EMBL/GenBank/DDBJ whole genome shotgun (WGS) entry which is preliminary data.</text>
</comment>
<name>A0A2A9PM35_OPHUN</name>
<accession>A0A2A9PM35</accession>
<keyword evidence="3" id="KW-1185">Reference proteome</keyword>
<dbReference type="AlphaFoldDB" id="A0A2A9PM35"/>
<organism evidence="2 3">
    <name type="scientific">Ophiocordyceps unilateralis</name>
    <name type="common">Zombie-ant fungus</name>
    <name type="synonym">Torrubia unilateralis</name>
    <dbReference type="NCBI Taxonomy" id="268505"/>
    <lineage>
        <taxon>Eukaryota</taxon>
        <taxon>Fungi</taxon>
        <taxon>Dikarya</taxon>
        <taxon>Ascomycota</taxon>
        <taxon>Pezizomycotina</taxon>
        <taxon>Sordariomycetes</taxon>
        <taxon>Hypocreomycetidae</taxon>
        <taxon>Hypocreales</taxon>
        <taxon>Ophiocordycipitaceae</taxon>
        <taxon>Ophiocordyceps</taxon>
    </lineage>
</organism>
<reference evidence="2 3" key="2">
    <citation type="journal article" date="2017" name="Sci. Rep.">
        <title>Ant-infecting Ophiocordyceps genomes reveal a high diversity of potential behavioral manipulation genes and a possible major role for enterotoxins.</title>
        <authorList>
            <person name="de Bekker C."/>
            <person name="Ohm R.A."/>
            <person name="Evans H.C."/>
            <person name="Brachmann A."/>
            <person name="Hughes D.P."/>
        </authorList>
    </citation>
    <scope>NUCLEOTIDE SEQUENCE [LARGE SCALE GENOMIC DNA]</scope>
    <source>
        <strain evidence="2 3">SC16a</strain>
    </source>
</reference>
<gene>
    <name evidence="2" type="ORF">XA68_16004</name>
</gene>
<dbReference type="EMBL" id="LAZP02000051">
    <property type="protein sequence ID" value="PFH61876.1"/>
    <property type="molecule type" value="Genomic_DNA"/>
</dbReference>
<dbReference type="OrthoDB" id="10506067at2759"/>
<evidence type="ECO:0000256" key="1">
    <source>
        <dbReference type="SAM" id="MobiDB-lite"/>
    </source>
</evidence>
<reference evidence="2 3" key="1">
    <citation type="journal article" date="2015" name="BMC Genomics">
        <title>Gene expression during zombie ant biting behavior reflects the complexity underlying fungal parasitic behavioral manipulation.</title>
        <authorList>
            <person name="de Bekker C."/>
            <person name="Ohm R.A."/>
            <person name="Loreto R.G."/>
            <person name="Sebastian A."/>
            <person name="Albert I."/>
            <person name="Merrow M."/>
            <person name="Brachmann A."/>
            <person name="Hughes D.P."/>
        </authorList>
    </citation>
    <scope>NUCLEOTIDE SEQUENCE [LARGE SCALE GENOMIC DNA]</scope>
    <source>
        <strain evidence="2 3">SC16a</strain>
    </source>
</reference>
<evidence type="ECO:0000313" key="3">
    <source>
        <dbReference type="Proteomes" id="UP000037136"/>
    </source>
</evidence>
<protein>
    <submittedName>
        <fullName evidence="2">Uncharacterized protein</fullName>
    </submittedName>
</protein>
<proteinExistence type="predicted"/>
<sequence>MRYVQNISDGFERAKFYFELCSLEDRDIVVTKFGDQVFHGYAVEAFITSSMNSSAPARAADKDVASGDFTMLCVGVKTNIVVTFKHQAVVESKQAPEALVEHRGRIVATCSGFGRCQHVECQGDECKPEASSALPISSSPGEAEFADEAQAGQEETIGSATDGMKPEEREDACVAEGWKTF</sequence>